<dbReference type="InterPro" id="IPR036875">
    <property type="entry name" value="Znf_CCHC_sf"/>
</dbReference>
<name>A0AAN9NWQ8_PSOTE</name>
<keyword evidence="1" id="KW-0479">Metal-binding</keyword>
<evidence type="ECO:0000259" key="2">
    <source>
        <dbReference type="PROSITE" id="PS50158"/>
    </source>
</evidence>
<keyword evidence="4" id="KW-1185">Reference proteome</keyword>
<gene>
    <name evidence="3" type="ORF">VNO78_33095</name>
</gene>
<keyword evidence="1" id="KW-0862">Zinc</keyword>
<dbReference type="GO" id="GO:0008270">
    <property type="term" value="F:zinc ion binding"/>
    <property type="evidence" value="ECO:0007669"/>
    <property type="project" value="UniProtKB-KW"/>
</dbReference>
<feature type="domain" description="CCHC-type" evidence="2">
    <location>
        <begin position="134"/>
        <end position="149"/>
    </location>
</feature>
<evidence type="ECO:0000313" key="3">
    <source>
        <dbReference type="EMBL" id="KAK7380581.1"/>
    </source>
</evidence>
<dbReference type="Pfam" id="PF04434">
    <property type="entry name" value="SWIM"/>
    <property type="match status" value="1"/>
</dbReference>
<dbReference type="GO" id="GO:0003676">
    <property type="term" value="F:nucleic acid binding"/>
    <property type="evidence" value="ECO:0007669"/>
    <property type="project" value="InterPro"/>
</dbReference>
<accession>A0AAN9NWQ8</accession>
<evidence type="ECO:0000313" key="4">
    <source>
        <dbReference type="Proteomes" id="UP001386955"/>
    </source>
</evidence>
<dbReference type="PROSITE" id="PS50158">
    <property type="entry name" value="ZF_CCHC"/>
    <property type="match status" value="1"/>
</dbReference>
<dbReference type="SMART" id="SM00343">
    <property type="entry name" value="ZnF_C2HC"/>
    <property type="match status" value="1"/>
</dbReference>
<comment type="caution">
    <text evidence="3">The sequence shown here is derived from an EMBL/GenBank/DDBJ whole genome shotgun (WGS) entry which is preliminary data.</text>
</comment>
<evidence type="ECO:0000256" key="1">
    <source>
        <dbReference type="PROSITE-ProRule" id="PRU00047"/>
    </source>
</evidence>
<dbReference type="InterPro" id="IPR001878">
    <property type="entry name" value="Znf_CCHC"/>
</dbReference>
<organism evidence="3 4">
    <name type="scientific">Psophocarpus tetragonolobus</name>
    <name type="common">Winged bean</name>
    <name type="synonym">Dolichos tetragonolobus</name>
    <dbReference type="NCBI Taxonomy" id="3891"/>
    <lineage>
        <taxon>Eukaryota</taxon>
        <taxon>Viridiplantae</taxon>
        <taxon>Streptophyta</taxon>
        <taxon>Embryophyta</taxon>
        <taxon>Tracheophyta</taxon>
        <taxon>Spermatophyta</taxon>
        <taxon>Magnoliopsida</taxon>
        <taxon>eudicotyledons</taxon>
        <taxon>Gunneridae</taxon>
        <taxon>Pentapetalae</taxon>
        <taxon>rosids</taxon>
        <taxon>fabids</taxon>
        <taxon>Fabales</taxon>
        <taxon>Fabaceae</taxon>
        <taxon>Papilionoideae</taxon>
        <taxon>50 kb inversion clade</taxon>
        <taxon>NPAAA clade</taxon>
        <taxon>indigoferoid/millettioid clade</taxon>
        <taxon>Phaseoleae</taxon>
        <taxon>Psophocarpus</taxon>
    </lineage>
</organism>
<proteinExistence type="predicted"/>
<dbReference type="Proteomes" id="UP001386955">
    <property type="component" value="Unassembled WGS sequence"/>
</dbReference>
<keyword evidence="1" id="KW-0863">Zinc-finger</keyword>
<dbReference type="InterPro" id="IPR007527">
    <property type="entry name" value="Znf_SWIM"/>
</dbReference>
<protein>
    <recommendedName>
        <fullName evidence="2">CCHC-type domain-containing protein</fullName>
    </recommendedName>
</protein>
<dbReference type="AlphaFoldDB" id="A0AAN9NWQ8"/>
<sequence>MTYDIKGYRYGHMTTNLSECVNKVLKDCRNIPISALVRRFQVFHYPCSHVIAVCGAISLDYYQFVDQLYTNDFIMRAYFGQWFPLGNDDLIPHNKESWTLIPNYSAVRGKGRPKSTRIRNEMDFTESQTHRKNKCRRCGQEGHNRRNCPLPDVGCSQPTDVDM</sequence>
<dbReference type="EMBL" id="JAYMYS010000009">
    <property type="protein sequence ID" value="KAK7380581.1"/>
    <property type="molecule type" value="Genomic_DNA"/>
</dbReference>
<dbReference type="Gene3D" id="4.10.60.10">
    <property type="entry name" value="Zinc finger, CCHC-type"/>
    <property type="match status" value="1"/>
</dbReference>
<reference evidence="3 4" key="1">
    <citation type="submission" date="2024-01" db="EMBL/GenBank/DDBJ databases">
        <title>The genomes of 5 underutilized Papilionoideae crops provide insights into root nodulation and disease resistanc.</title>
        <authorList>
            <person name="Jiang F."/>
        </authorList>
    </citation>
    <scope>NUCLEOTIDE SEQUENCE [LARGE SCALE GENOMIC DNA]</scope>
    <source>
        <strain evidence="3">DUOXIRENSHENG_FW03</strain>
        <tissue evidence="3">Leaves</tissue>
    </source>
</reference>
<dbReference type="SUPFAM" id="SSF57756">
    <property type="entry name" value="Retrovirus zinc finger-like domains"/>
    <property type="match status" value="1"/>
</dbReference>